<evidence type="ECO:0000313" key="3">
    <source>
        <dbReference type="RefSeq" id="XP_010846492.1"/>
    </source>
</evidence>
<dbReference type="CTD" id="54103"/>
<dbReference type="GO" id="GO:1902004">
    <property type="term" value="P:positive regulation of amyloid-beta formation"/>
    <property type="evidence" value="ECO:0007669"/>
    <property type="project" value="TreeGrafter"/>
</dbReference>
<dbReference type="GO" id="GO:0005802">
    <property type="term" value="C:trans-Golgi network"/>
    <property type="evidence" value="ECO:0007669"/>
    <property type="project" value="TreeGrafter"/>
</dbReference>
<evidence type="ECO:0000313" key="2">
    <source>
        <dbReference type="Proteomes" id="UP000515208"/>
    </source>
</evidence>
<accession>A0A6P3I4E0</accession>
<dbReference type="CDD" id="cd23105">
    <property type="entry name" value="GSAP"/>
    <property type="match status" value="1"/>
</dbReference>
<name>A0A6P3I4E0_BISBB</name>
<dbReference type="OrthoDB" id="9997853at2759"/>
<dbReference type="PANTHER" id="PTHR13630">
    <property type="entry name" value="GAMMA-SECRETASE-ACTIVATING PROTEIN"/>
    <property type="match status" value="1"/>
</dbReference>
<gene>
    <name evidence="3" type="primary">GSAP</name>
</gene>
<evidence type="ECO:0000259" key="1">
    <source>
        <dbReference type="Pfam" id="PF14959"/>
    </source>
</evidence>
<dbReference type="PANTHER" id="PTHR13630:SF1">
    <property type="entry name" value="GAMMA-SECRETASE-ACTIVATING PROTEIN"/>
    <property type="match status" value="1"/>
</dbReference>
<keyword evidence="2" id="KW-1185">Reference proteome</keyword>
<dbReference type="AlphaFoldDB" id="A0A6P3I4E0"/>
<reference evidence="3" key="1">
    <citation type="submission" date="2025-08" db="UniProtKB">
        <authorList>
            <consortium name="RefSeq"/>
        </authorList>
    </citation>
    <scope>IDENTIFICATION</scope>
    <source>
        <tissue evidence="3">Blood</tissue>
    </source>
</reference>
<protein>
    <submittedName>
        <fullName evidence="3">Gamma-secretase-activating protein</fullName>
    </submittedName>
</protein>
<proteinExistence type="predicted"/>
<feature type="domain" description="Gamma-secretase-activating protein C-terminal" evidence="1">
    <location>
        <begin position="812"/>
        <end position="919"/>
    </location>
</feature>
<dbReference type="Pfam" id="PF14959">
    <property type="entry name" value="GSAP-16"/>
    <property type="match status" value="1"/>
</dbReference>
<sequence length="1024" mass="116503">MAAASGFQWQQRQLFWGSVQCPASEDLAVQAMGSVLGSCRDDFTGTALQGVLGVVLAPCIFTNVLCLSLLGEILRVIDEAEFTGMSPAPLPSVSCSPLTVAELIPLIPFVLIGIQIRLLYPKGPTYNDSRLRSSGEHRPKAAACAPCQPVKFGPERGTLPSLESGLCHPHPGRWVKVGGAAPGQSLGRAIPLLLASPPSSGLLIAHSVLENNYECLRVLNVERNRNIIYTYKDNKGNVFFGLYDYQTKQNEHLYTFEKDLQVVSCSVNKEKTLLATSLVQAAKEGRSNELQPGSKCLTLLVEIHPINNVKVLKAVDSYIWVQFLYPHVESCPQPKNHLLLLSEEKYIEQFHIQVVQEDGNRVVIKNSGHLPRERIAEDFVWAQWDMSEQRLYYIDLKKSRSVLKCIQFYAEEHFNLMFEAPLDISLSDSGFKLVNFGYSDLQDKEELSEHLTLCVFTNHTGSLCVCYCPNFDSWEQITYSVFYFHKGHSKTFTTTLGSVDSHVTKGITFLNLDYYVAVYLPGHFFHLLNIQHPDLICHSLFLTENSEVIDMLPHSPLQSLSGSLVLDSRSGKLYRVLLNQSYLVEFLRSARLDCERMALLHCALSHGRDPRRLEAKIIQWISENISACHSFDLIQEFIIASSYWSIYPETSNMDKLLPYSSLLTWDTEIPGITLVTEEIPLPLMKVHSFKGYWEKLNSNLEYVKYSKPHLHYNNSVVRREWHNLISEEKTGKRRSTVYVRNILDNATKVISNVEAKNLEPRLTPLFQEEDTHQQLLIGLMVSELREHLLRHLQGVEKKKIEQMVLDYISKLLDLICQILEASWRKHNLHPWALHFNRQASAAEFAVFHIMTRILEATNTLFLPLPPGFHTLHMILGVRCLPLHNLLHYIDHGVLLLTEAAVTRLMKDLDNTEKNEKLKFSIIMRLPPLTGQKICRLWDHPVSSNIISRNHVKRLLQNYNKQPWSSVMDKSSFSVEFLPLNYFIHILTDIESSNPALYAFEGHDNVDAKFVEEAALKHTAMLLGL</sequence>
<dbReference type="RefSeq" id="XP_010846492.1">
    <property type="nucleotide sequence ID" value="XM_010848190.1"/>
</dbReference>
<dbReference type="Proteomes" id="UP000515208">
    <property type="component" value="Unplaced"/>
</dbReference>
<organism evidence="2 3">
    <name type="scientific">Bison bison bison</name>
    <name type="common">North American plains bison</name>
    <dbReference type="NCBI Taxonomy" id="43346"/>
    <lineage>
        <taxon>Eukaryota</taxon>
        <taxon>Metazoa</taxon>
        <taxon>Chordata</taxon>
        <taxon>Craniata</taxon>
        <taxon>Vertebrata</taxon>
        <taxon>Euteleostomi</taxon>
        <taxon>Mammalia</taxon>
        <taxon>Eutheria</taxon>
        <taxon>Laurasiatheria</taxon>
        <taxon>Artiodactyla</taxon>
        <taxon>Ruminantia</taxon>
        <taxon>Pecora</taxon>
        <taxon>Bovidae</taxon>
        <taxon>Bovinae</taxon>
        <taxon>Bison</taxon>
    </lineage>
</organism>
<dbReference type="InterPro" id="IPR028010">
    <property type="entry name" value="GSAP_C_dom"/>
</dbReference>
<dbReference type="GeneID" id="104994560"/>
<dbReference type="InterPro" id="IPR026172">
    <property type="entry name" value="GSAP_fam"/>
</dbReference>
<dbReference type="KEGG" id="bbis:104994560"/>